<dbReference type="InterPro" id="IPR025444">
    <property type="entry name" value="Monooxy_af470"/>
</dbReference>
<feature type="region of interest" description="Disordered" evidence="1">
    <location>
        <begin position="168"/>
        <end position="195"/>
    </location>
</feature>
<accession>A0AAD6CH13</accession>
<dbReference type="RefSeq" id="XP_056772181.1">
    <property type="nucleotide sequence ID" value="XM_056904414.1"/>
</dbReference>
<reference evidence="2" key="2">
    <citation type="journal article" date="2023" name="IMA Fungus">
        <title>Comparative genomic study of the Penicillium genus elucidates a diverse pangenome and 15 lateral gene transfer events.</title>
        <authorList>
            <person name="Petersen C."/>
            <person name="Sorensen T."/>
            <person name="Nielsen M.R."/>
            <person name="Sondergaard T.E."/>
            <person name="Sorensen J.L."/>
            <person name="Fitzpatrick D.A."/>
            <person name="Frisvad J.C."/>
            <person name="Nielsen K.L."/>
        </authorList>
    </citation>
    <scope>NUCLEOTIDE SEQUENCE</scope>
    <source>
        <strain evidence="2">IBT 16125</strain>
    </source>
</reference>
<dbReference type="InterPro" id="IPR011008">
    <property type="entry name" value="Dimeric_a/b-barrel"/>
</dbReference>
<comment type="caution">
    <text evidence="2">The sequence shown here is derived from an EMBL/GenBank/DDBJ whole genome shotgun (WGS) entry which is preliminary data.</text>
</comment>
<dbReference type="Pfam" id="PF13826">
    <property type="entry name" value="Monooxy_af470-like"/>
    <property type="match status" value="1"/>
</dbReference>
<protein>
    <submittedName>
        <fullName evidence="2">Uncharacterized protein</fullName>
    </submittedName>
</protein>
<dbReference type="EMBL" id="JAPVEA010000001">
    <property type="protein sequence ID" value="KAJ5465334.1"/>
    <property type="molecule type" value="Genomic_DNA"/>
</dbReference>
<evidence type="ECO:0000313" key="3">
    <source>
        <dbReference type="Proteomes" id="UP001213681"/>
    </source>
</evidence>
<feature type="compositionally biased region" description="Basic and acidic residues" evidence="1">
    <location>
        <begin position="170"/>
        <end position="184"/>
    </location>
</feature>
<evidence type="ECO:0000313" key="2">
    <source>
        <dbReference type="EMBL" id="KAJ5465334.1"/>
    </source>
</evidence>
<gene>
    <name evidence="2" type="ORF">N7458_001020</name>
</gene>
<reference evidence="2" key="1">
    <citation type="submission" date="2022-12" db="EMBL/GenBank/DDBJ databases">
        <authorList>
            <person name="Petersen C."/>
        </authorList>
    </citation>
    <scope>NUCLEOTIDE SEQUENCE</scope>
    <source>
        <strain evidence="2">IBT 16125</strain>
    </source>
</reference>
<sequence length="195" mass="22037">MKDVVFGKFSAQIPDRQGHFPDKAAGHEVVLILLSARSNHPLGIFGPGYQQVGDYMTKMQNHLSKNADKFGYLGHTTWIEANGRTTANAVMTATYFRTVEELHKFAHSPLHKKVWRWWNSIAKTHPHLSINHEMYHAPEDCWETIYANCHPVGMAATETKVMVTDDPVEPEYRTDGSENSKEIGFDPYEAPVTPA</sequence>
<organism evidence="2 3">
    <name type="scientific">Penicillium daleae</name>
    <dbReference type="NCBI Taxonomy" id="63821"/>
    <lineage>
        <taxon>Eukaryota</taxon>
        <taxon>Fungi</taxon>
        <taxon>Dikarya</taxon>
        <taxon>Ascomycota</taxon>
        <taxon>Pezizomycotina</taxon>
        <taxon>Eurotiomycetes</taxon>
        <taxon>Eurotiomycetidae</taxon>
        <taxon>Eurotiales</taxon>
        <taxon>Aspergillaceae</taxon>
        <taxon>Penicillium</taxon>
    </lineage>
</organism>
<keyword evidence="3" id="KW-1185">Reference proteome</keyword>
<dbReference type="GeneID" id="81594657"/>
<evidence type="ECO:0000256" key="1">
    <source>
        <dbReference type="SAM" id="MobiDB-lite"/>
    </source>
</evidence>
<dbReference type="Proteomes" id="UP001213681">
    <property type="component" value="Unassembled WGS sequence"/>
</dbReference>
<dbReference type="AlphaFoldDB" id="A0AAD6CH13"/>
<name>A0AAD6CH13_9EURO</name>
<dbReference type="SUPFAM" id="SSF54909">
    <property type="entry name" value="Dimeric alpha+beta barrel"/>
    <property type="match status" value="1"/>
</dbReference>
<proteinExistence type="predicted"/>